<reference evidence="1" key="1">
    <citation type="journal article" date="2009" name="PLoS Genet.">
        <title>Sequencing, mapping, and analysis of 27,455 maize full-length cDNAs.</title>
        <authorList>
            <person name="Soderlund C."/>
            <person name="Descour A."/>
            <person name="Kudrna D."/>
            <person name="Bomhoff M."/>
            <person name="Boyd L."/>
            <person name="Currie J."/>
            <person name="Angelova A."/>
            <person name="Collura K."/>
            <person name="Wissotski M."/>
            <person name="Ashley E."/>
            <person name="Morrow D."/>
            <person name="Fernandes J."/>
            <person name="Walbot V."/>
            <person name="Yu Y."/>
        </authorList>
    </citation>
    <scope>NUCLEOTIDE SEQUENCE</scope>
    <source>
        <strain evidence="1">B73</strain>
    </source>
</reference>
<reference evidence="2" key="2">
    <citation type="submission" date="2015-12" db="EMBL/GenBank/DDBJ databases">
        <title>Update maize B73 reference genome by single molecule sequencing technologies.</title>
        <authorList>
            <consortium name="Maize Genome Sequencing Project"/>
            <person name="Ware D."/>
        </authorList>
    </citation>
    <scope>NUCLEOTIDE SEQUENCE</scope>
    <source>
        <tissue evidence="2">Seedling</tissue>
    </source>
</reference>
<dbReference type="EMBL" id="BT037611">
    <property type="protein sequence ID" value="ACF82616.1"/>
    <property type="molecule type" value="mRNA"/>
</dbReference>
<dbReference type="InParanoid" id="B4FKH3"/>
<accession>B4FKH3</accession>
<dbReference type="EMBL" id="CM000784">
    <property type="protein sequence ID" value="AQK89614.1"/>
    <property type="molecule type" value="Genomic_DNA"/>
</dbReference>
<gene>
    <name evidence="2" type="ORF">ZEAMMB73_Zm00001d008342</name>
</gene>
<evidence type="ECO:0000313" key="1">
    <source>
        <dbReference type="EMBL" id="ACF82616.1"/>
    </source>
</evidence>
<dbReference type="AlphaFoldDB" id="B4FKH3"/>
<dbReference type="IntAct" id="B4FKH3">
    <property type="interactions" value="2"/>
</dbReference>
<evidence type="ECO:0000313" key="2">
    <source>
        <dbReference type="EMBL" id="AQK89614.1"/>
    </source>
</evidence>
<sequence>MKVECLSGSPPMAISYVSKVPWTSPFHTLWRFMELLKTARPSVLKFAQILVPTLIPRFLMSCASWRVAGSSTCSCRDNHRMEDLQPTEACLKLNVSALNLRFGYMFLHCMEDLQYPVTRHYWTSISMYKQRRTANTSKICHVVEEPMVFFYL</sequence>
<organism evidence="1">
    <name type="scientific">Zea mays</name>
    <name type="common">Maize</name>
    <dbReference type="NCBI Taxonomy" id="4577"/>
    <lineage>
        <taxon>Eukaryota</taxon>
        <taxon>Viridiplantae</taxon>
        <taxon>Streptophyta</taxon>
        <taxon>Embryophyta</taxon>
        <taxon>Tracheophyta</taxon>
        <taxon>Spermatophyta</taxon>
        <taxon>Magnoliopsida</taxon>
        <taxon>Liliopsida</taxon>
        <taxon>Poales</taxon>
        <taxon>Poaceae</taxon>
        <taxon>PACMAD clade</taxon>
        <taxon>Panicoideae</taxon>
        <taxon>Andropogonodae</taxon>
        <taxon>Andropogoneae</taxon>
        <taxon>Tripsacinae</taxon>
        <taxon>Zea</taxon>
    </lineage>
</organism>
<protein>
    <submittedName>
        <fullName evidence="2">Pollen-specific protein like</fullName>
    </submittedName>
</protein>
<name>B4FKH3_MAIZE</name>
<proteinExistence type="evidence at transcript level"/>